<dbReference type="RefSeq" id="XP_033658650.1">
    <property type="nucleotide sequence ID" value="XM_033800530.1"/>
</dbReference>
<keyword evidence="2" id="KW-1185">Reference proteome</keyword>
<name>A0A6A6JYE1_WESOR</name>
<protein>
    <submittedName>
        <fullName evidence="1">Uncharacterized protein</fullName>
    </submittedName>
</protein>
<dbReference type="GeneID" id="54553705"/>
<sequence length="148" mass="17004">MSSNQSTIQALIPRSRLEILGINGRFTALPQRIIDAIQHRFGRHINLDEEELLDLAEKLEFITSHMRRRATPRAPNVPPPRVTVFIVRVRSAYGTRVALVYGTKVIVETLVLGNRQDHKTLFEDFCEAVDEMANIVIEDCSVLRRNYY</sequence>
<dbReference type="AlphaFoldDB" id="A0A6A6JYE1"/>
<dbReference type="EMBL" id="ML986484">
    <property type="protein sequence ID" value="KAF2281113.1"/>
    <property type="molecule type" value="Genomic_DNA"/>
</dbReference>
<organism evidence="1 2">
    <name type="scientific">Westerdykella ornata</name>
    <dbReference type="NCBI Taxonomy" id="318751"/>
    <lineage>
        <taxon>Eukaryota</taxon>
        <taxon>Fungi</taxon>
        <taxon>Dikarya</taxon>
        <taxon>Ascomycota</taxon>
        <taxon>Pezizomycotina</taxon>
        <taxon>Dothideomycetes</taxon>
        <taxon>Pleosporomycetidae</taxon>
        <taxon>Pleosporales</taxon>
        <taxon>Sporormiaceae</taxon>
        <taxon>Westerdykella</taxon>
    </lineage>
</organism>
<reference evidence="1" key="1">
    <citation type="journal article" date="2020" name="Stud. Mycol.">
        <title>101 Dothideomycetes genomes: a test case for predicting lifestyles and emergence of pathogens.</title>
        <authorList>
            <person name="Haridas S."/>
            <person name="Albert R."/>
            <person name="Binder M."/>
            <person name="Bloem J."/>
            <person name="Labutti K."/>
            <person name="Salamov A."/>
            <person name="Andreopoulos B."/>
            <person name="Baker S."/>
            <person name="Barry K."/>
            <person name="Bills G."/>
            <person name="Bluhm B."/>
            <person name="Cannon C."/>
            <person name="Castanera R."/>
            <person name="Culley D."/>
            <person name="Daum C."/>
            <person name="Ezra D."/>
            <person name="Gonzalez J."/>
            <person name="Henrissat B."/>
            <person name="Kuo A."/>
            <person name="Liang C."/>
            <person name="Lipzen A."/>
            <person name="Lutzoni F."/>
            <person name="Magnuson J."/>
            <person name="Mondo S."/>
            <person name="Nolan M."/>
            <person name="Ohm R."/>
            <person name="Pangilinan J."/>
            <person name="Park H.-J."/>
            <person name="Ramirez L."/>
            <person name="Alfaro M."/>
            <person name="Sun H."/>
            <person name="Tritt A."/>
            <person name="Yoshinaga Y."/>
            <person name="Zwiers L.-H."/>
            <person name="Turgeon B."/>
            <person name="Goodwin S."/>
            <person name="Spatafora J."/>
            <person name="Crous P."/>
            <person name="Grigoriev I."/>
        </authorList>
    </citation>
    <scope>NUCLEOTIDE SEQUENCE</scope>
    <source>
        <strain evidence="1">CBS 379.55</strain>
    </source>
</reference>
<evidence type="ECO:0000313" key="2">
    <source>
        <dbReference type="Proteomes" id="UP000800097"/>
    </source>
</evidence>
<dbReference type="Proteomes" id="UP000800097">
    <property type="component" value="Unassembled WGS sequence"/>
</dbReference>
<proteinExistence type="predicted"/>
<accession>A0A6A6JYE1</accession>
<gene>
    <name evidence="1" type="ORF">EI97DRAFT_454330</name>
</gene>
<evidence type="ECO:0000313" key="1">
    <source>
        <dbReference type="EMBL" id="KAF2281113.1"/>
    </source>
</evidence>